<dbReference type="InterPro" id="IPR052511">
    <property type="entry name" value="ATP-dep_Helicase"/>
</dbReference>
<dbReference type="Gene3D" id="3.40.50.300">
    <property type="entry name" value="P-loop containing nucleotide triphosphate hydrolases"/>
    <property type="match status" value="2"/>
</dbReference>
<protein>
    <submittedName>
        <fullName evidence="5">ATP-dependent Lhr-like helicase</fullName>
        <ecNumber evidence="5">3.6.4.-</ecNumber>
    </submittedName>
</protein>
<reference evidence="5 6" key="1">
    <citation type="submission" date="2022-08" db="EMBL/GenBank/DDBJ databases">
        <title>Bacterial and archaeal communities from various locations to study Microbial Dark Matter (Phase II).</title>
        <authorList>
            <person name="Stepanauskas R."/>
        </authorList>
    </citation>
    <scope>NUCLEOTIDE SEQUENCE [LARGE SCALE GENOMIC DNA]</scope>
    <source>
        <strain evidence="5 6">PD1</strain>
    </source>
</reference>
<accession>A0ABT2ESY8</accession>
<dbReference type="PROSITE" id="PS51194">
    <property type="entry name" value="HELICASE_CTER"/>
    <property type="match status" value="1"/>
</dbReference>
<evidence type="ECO:0000256" key="1">
    <source>
        <dbReference type="ARBA" id="ARBA00022741"/>
    </source>
</evidence>
<dbReference type="InterPro" id="IPR011545">
    <property type="entry name" value="DEAD/DEAH_box_helicase_dom"/>
</dbReference>
<dbReference type="SUPFAM" id="SSF52540">
    <property type="entry name" value="P-loop containing nucleoside triphosphate hydrolases"/>
    <property type="match status" value="1"/>
</dbReference>
<evidence type="ECO:0000313" key="6">
    <source>
        <dbReference type="Proteomes" id="UP001204798"/>
    </source>
</evidence>
<comment type="caution">
    <text evidence="5">The sequence shown here is derived from an EMBL/GenBank/DDBJ whole genome shotgun (WGS) entry which is preliminary data.</text>
</comment>
<dbReference type="PANTHER" id="PTHR47962:SF5">
    <property type="entry name" value="ATP-DEPENDENT HELICASE LHR-RELATED"/>
    <property type="match status" value="1"/>
</dbReference>
<evidence type="ECO:0000259" key="3">
    <source>
        <dbReference type="PROSITE" id="PS51192"/>
    </source>
</evidence>
<organism evidence="5 6">
    <name type="scientific">Candidatus Fervidibacter sacchari</name>
    <dbReference type="NCBI Taxonomy" id="1448929"/>
    <lineage>
        <taxon>Bacteria</taxon>
        <taxon>Candidatus Fervidibacterota</taxon>
        <taxon>Candidatus Fervidibacter</taxon>
    </lineage>
</organism>
<dbReference type="PANTHER" id="PTHR47962">
    <property type="entry name" value="ATP-DEPENDENT HELICASE LHR-RELATED-RELATED"/>
    <property type="match status" value="1"/>
</dbReference>
<dbReference type="InterPro" id="IPR027417">
    <property type="entry name" value="P-loop_NTPase"/>
</dbReference>
<keyword evidence="5" id="KW-0378">Hydrolase</keyword>
<dbReference type="PROSITE" id="PS51192">
    <property type="entry name" value="HELICASE_ATP_BIND_1"/>
    <property type="match status" value="1"/>
</dbReference>
<keyword evidence="6" id="KW-1185">Reference proteome</keyword>
<dbReference type="InterPro" id="IPR014001">
    <property type="entry name" value="Helicase_ATP-bd"/>
</dbReference>
<dbReference type="GO" id="GO:0016787">
    <property type="term" value="F:hydrolase activity"/>
    <property type="evidence" value="ECO:0007669"/>
    <property type="project" value="UniProtKB-KW"/>
</dbReference>
<dbReference type="EC" id="3.6.4.-" evidence="5"/>
<dbReference type="InterPro" id="IPR001650">
    <property type="entry name" value="Helicase_C-like"/>
</dbReference>
<sequence length="713" mass="81195">MQRWRSYLPRVYDAFFSNRRDLLPSQKVAIPIVLEGKNLLLIAPTGAGKTEVVVAPLAEKALDFRGQTYALYIAPTRALANDLEVRLKERLERCGLRLAIRHGERNTVQGKQPPAFILTTPESLEVMLSVMPEYVRERLREVRAVVVDEVHQFFGTRRGLQLAFLLERLKHHTKHPLQRIGLSATVAEPERVAKFLQGSDEPVQVASVKGQRQLQVYISFVVSPTPDDFGDAAAEWLNEILADHRKVLLFANTRATCDWLCWQLSERLSVPVLLHYSSLHRNYREWVEKTFRQTQRAVCVATSTLELGIDIGDIDAVALWGAPHSVTSFLQRLGRGNRRTDTSIVYAACPEWHPSGAPADPDDDLLRFVALTYCALNDEMETRSEPHYYSVLLQQLLALCCRYGCIAPDAFLATVSHRLPFCDEKTLSDILDALTEKGILERDVRRDLWLPNDEFHAWQAKGLFWSNIGGQESAIVIGEGKEQPIPLAEIPAQYARGLRPGKIVVLAGKPRLVTQVESQSVWVTDLVHEDAELAKYLTPPEPTPQSVAQAIRTVLTMPNEALRELPVFYDDWARQRLRWWRQYLGERLKVKPWVADLRNGRWVLYTFGGSIVNWLLSDLLREMTTVSVNADAWRISCSHKIPLEQVLKDLSVGVLERVVEERWRDYLRRLALPPLFDSLPEHLKQREVFSVLELPRVAETLRNLTDSSALTVE</sequence>
<feature type="domain" description="Helicase C-terminal" evidence="4">
    <location>
        <begin position="236"/>
        <end position="392"/>
    </location>
</feature>
<feature type="domain" description="Helicase ATP-binding" evidence="3">
    <location>
        <begin position="30"/>
        <end position="204"/>
    </location>
</feature>
<dbReference type="Pfam" id="PF00270">
    <property type="entry name" value="DEAD"/>
    <property type="match status" value="1"/>
</dbReference>
<dbReference type="SMART" id="SM00490">
    <property type="entry name" value="HELICc"/>
    <property type="match status" value="1"/>
</dbReference>
<dbReference type="RefSeq" id="WP_259101881.1">
    <property type="nucleotide sequence ID" value="NZ_CP130454.1"/>
</dbReference>
<dbReference type="Pfam" id="PF00271">
    <property type="entry name" value="Helicase_C"/>
    <property type="match status" value="1"/>
</dbReference>
<evidence type="ECO:0000259" key="4">
    <source>
        <dbReference type="PROSITE" id="PS51194"/>
    </source>
</evidence>
<gene>
    <name evidence="5" type="ORF">M2350_003524</name>
</gene>
<evidence type="ECO:0000313" key="5">
    <source>
        <dbReference type="EMBL" id="MCS3921083.1"/>
    </source>
</evidence>
<keyword evidence="2" id="KW-0067">ATP-binding</keyword>
<dbReference type="Proteomes" id="UP001204798">
    <property type="component" value="Unassembled WGS sequence"/>
</dbReference>
<name>A0ABT2ESY8_9BACT</name>
<dbReference type="EMBL" id="JANUCP010000009">
    <property type="protein sequence ID" value="MCS3921083.1"/>
    <property type="molecule type" value="Genomic_DNA"/>
</dbReference>
<evidence type="ECO:0000256" key="2">
    <source>
        <dbReference type="ARBA" id="ARBA00022840"/>
    </source>
</evidence>
<keyword evidence="1" id="KW-0547">Nucleotide-binding</keyword>
<dbReference type="SMART" id="SM00487">
    <property type="entry name" value="DEXDc"/>
    <property type="match status" value="1"/>
</dbReference>
<proteinExistence type="predicted"/>